<evidence type="ECO:0000256" key="5">
    <source>
        <dbReference type="ARBA" id="ARBA00023002"/>
    </source>
</evidence>
<dbReference type="GO" id="GO:0050660">
    <property type="term" value="F:flavin adenine dinucleotide binding"/>
    <property type="evidence" value="ECO:0007669"/>
    <property type="project" value="InterPro"/>
</dbReference>
<dbReference type="Gene3D" id="3.30.9.10">
    <property type="entry name" value="D-Amino Acid Oxidase, subunit A, domain 2"/>
    <property type="match status" value="1"/>
</dbReference>
<comment type="similarity">
    <text evidence="2">Belongs to the MSOX/MTOX family.</text>
</comment>
<evidence type="ECO:0000313" key="7">
    <source>
        <dbReference type="EMBL" id="KAH7245336.1"/>
    </source>
</evidence>
<organism evidence="7 8">
    <name type="scientific">Fusarium tricinctum</name>
    <dbReference type="NCBI Taxonomy" id="61284"/>
    <lineage>
        <taxon>Eukaryota</taxon>
        <taxon>Fungi</taxon>
        <taxon>Dikarya</taxon>
        <taxon>Ascomycota</taxon>
        <taxon>Pezizomycotina</taxon>
        <taxon>Sordariomycetes</taxon>
        <taxon>Hypocreomycetidae</taxon>
        <taxon>Hypocreales</taxon>
        <taxon>Nectriaceae</taxon>
        <taxon>Fusarium</taxon>
        <taxon>Fusarium tricinctum species complex</taxon>
    </lineage>
</organism>
<dbReference type="PANTHER" id="PTHR10961">
    <property type="entry name" value="PEROXISOMAL SARCOSINE OXIDASE"/>
    <property type="match status" value="1"/>
</dbReference>
<evidence type="ECO:0000256" key="2">
    <source>
        <dbReference type="ARBA" id="ARBA00010989"/>
    </source>
</evidence>
<dbReference type="PANTHER" id="PTHR10961:SF15">
    <property type="entry name" value="FAD DEPENDENT OXIDOREDUCTASE DOMAIN-CONTAINING PROTEIN"/>
    <property type="match status" value="1"/>
</dbReference>
<evidence type="ECO:0000259" key="6">
    <source>
        <dbReference type="Pfam" id="PF01266"/>
    </source>
</evidence>
<keyword evidence="5" id="KW-0560">Oxidoreductase</keyword>
<evidence type="ECO:0000256" key="1">
    <source>
        <dbReference type="ARBA" id="ARBA00001974"/>
    </source>
</evidence>
<dbReference type="OrthoDB" id="2219495at2759"/>
<dbReference type="InterPro" id="IPR006076">
    <property type="entry name" value="FAD-dep_OxRdtase"/>
</dbReference>
<comment type="cofactor">
    <cofactor evidence="1">
        <name>FAD</name>
        <dbReference type="ChEBI" id="CHEBI:57692"/>
    </cofactor>
</comment>
<keyword evidence="3" id="KW-0285">Flavoprotein</keyword>
<dbReference type="InterPro" id="IPR045170">
    <property type="entry name" value="MTOX"/>
</dbReference>
<dbReference type="Pfam" id="PF01266">
    <property type="entry name" value="DAO"/>
    <property type="match status" value="1"/>
</dbReference>
<dbReference type="AlphaFoldDB" id="A0A8K0RV76"/>
<dbReference type="SUPFAM" id="SSF51905">
    <property type="entry name" value="FAD/NAD(P)-binding domain"/>
    <property type="match status" value="1"/>
</dbReference>
<proteinExistence type="inferred from homology"/>
<gene>
    <name evidence="7" type="ORF">BKA59DRAFT_418375</name>
</gene>
<dbReference type="EMBL" id="JAGPXF010000004">
    <property type="protein sequence ID" value="KAH7245336.1"/>
    <property type="molecule type" value="Genomic_DNA"/>
</dbReference>
<keyword evidence="8" id="KW-1185">Reference proteome</keyword>
<name>A0A8K0RV76_9HYPO</name>
<keyword evidence="4" id="KW-0274">FAD</keyword>
<protein>
    <submittedName>
        <fullName evidence="7">FAD dependent oxidoreductase</fullName>
    </submittedName>
</protein>
<evidence type="ECO:0000256" key="4">
    <source>
        <dbReference type="ARBA" id="ARBA00022827"/>
    </source>
</evidence>
<feature type="domain" description="FAD dependent oxidoreductase" evidence="6">
    <location>
        <begin position="12"/>
        <end position="423"/>
    </location>
</feature>
<sequence length="478" mass="53086">MASKLSSKSAPIVIVGAGVFGLSTALHLAERGYTNVKVLDKQPYHESQYSYNKGCDAASADINKIIRAAYGKEIWYQNLALDAITKWKKWNEDIKTGKLTPPGMSSSNTLFVNNGCVTITSDSSLSPFDRDTIQNMAKVGLEHTQIDLNNNKDSERAKDQGFEFAIKAFNLKGNSALLDTQSGFVYADKACRFALHKAKSLGVQFVFGESTGKFLSFLENTKSQVTGVRTADGVVHLAELTIMACGGWTPSLLPQLDNLCETTAGSVTIFQLPPDKTLWDRFAPENFPTWSYNIRHGKYGGLYGFARDPNGVVKIGYRGTKFTNPQTQPDGAIRSVPKTRWTQEPIRQIPLIGARVIKAFVKEFIPELAQCEMSTRLCWYTDSYDNQFVIDFVPKLKGLMVATGGSGHGFKFLPNLGEHVVDRIEGKDSEYLDLWKWRSLEARKEPYNSLMEGVGSERSLQHQPLTAFDGSTKELSRL</sequence>
<evidence type="ECO:0000256" key="3">
    <source>
        <dbReference type="ARBA" id="ARBA00022630"/>
    </source>
</evidence>
<reference evidence="7" key="1">
    <citation type="journal article" date="2021" name="Nat. Commun.">
        <title>Genetic determinants of endophytism in the Arabidopsis root mycobiome.</title>
        <authorList>
            <person name="Mesny F."/>
            <person name="Miyauchi S."/>
            <person name="Thiergart T."/>
            <person name="Pickel B."/>
            <person name="Atanasova L."/>
            <person name="Karlsson M."/>
            <person name="Huettel B."/>
            <person name="Barry K.W."/>
            <person name="Haridas S."/>
            <person name="Chen C."/>
            <person name="Bauer D."/>
            <person name="Andreopoulos W."/>
            <person name="Pangilinan J."/>
            <person name="LaButti K."/>
            <person name="Riley R."/>
            <person name="Lipzen A."/>
            <person name="Clum A."/>
            <person name="Drula E."/>
            <person name="Henrissat B."/>
            <person name="Kohler A."/>
            <person name="Grigoriev I.V."/>
            <person name="Martin F.M."/>
            <person name="Hacquard S."/>
        </authorList>
    </citation>
    <scope>NUCLEOTIDE SEQUENCE</scope>
    <source>
        <strain evidence="7">MPI-SDFR-AT-0068</strain>
    </source>
</reference>
<dbReference type="Proteomes" id="UP000813427">
    <property type="component" value="Unassembled WGS sequence"/>
</dbReference>
<dbReference type="InterPro" id="IPR036188">
    <property type="entry name" value="FAD/NAD-bd_sf"/>
</dbReference>
<accession>A0A8K0RV76</accession>
<dbReference type="Gene3D" id="3.50.50.60">
    <property type="entry name" value="FAD/NAD(P)-binding domain"/>
    <property type="match status" value="1"/>
</dbReference>
<evidence type="ECO:0000313" key="8">
    <source>
        <dbReference type="Proteomes" id="UP000813427"/>
    </source>
</evidence>
<comment type="caution">
    <text evidence="7">The sequence shown here is derived from an EMBL/GenBank/DDBJ whole genome shotgun (WGS) entry which is preliminary data.</text>
</comment>
<dbReference type="SUPFAM" id="SSF54373">
    <property type="entry name" value="FAD-linked reductases, C-terminal domain"/>
    <property type="match status" value="1"/>
</dbReference>
<dbReference type="GO" id="GO:0008115">
    <property type="term" value="F:sarcosine oxidase activity"/>
    <property type="evidence" value="ECO:0007669"/>
    <property type="project" value="TreeGrafter"/>
</dbReference>